<gene>
    <name evidence="2" type="ORF">TvY486_0029940</name>
</gene>
<dbReference type="EMBL" id="CAEX01005110">
    <property type="protein sequence ID" value="CCD20221.1"/>
    <property type="molecule type" value="Genomic_DNA"/>
</dbReference>
<name>F9WRN7_TRYVY</name>
<protein>
    <submittedName>
        <fullName evidence="2">Uncharacterized protein</fullName>
    </submittedName>
</protein>
<organism evidence="2 3">
    <name type="scientific">Trypanosoma vivax (strain Y486)</name>
    <dbReference type="NCBI Taxonomy" id="1055687"/>
    <lineage>
        <taxon>Eukaryota</taxon>
        <taxon>Discoba</taxon>
        <taxon>Euglenozoa</taxon>
        <taxon>Kinetoplastea</taxon>
        <taxon>Metakinetoplastina</taxon>
        <taxon>Trypanosomatida</taxon>
        <taxon>Trypanosomatidae</taxon>
        <taxon>Trypanosoma</taxon>
        <taxon>Duttonella</taxon>
    </lineage>
</organism>
<accession>F9WRN7</accession>
<evidence type="ECO:0000256" key="1">
    <source>
        <dbReference type="SAM" id="Phobius"/>
    </source>
</evidence>
<keyword evidence="1" id="KW-1133">Transmembrane helix</keyword>
<keyword evidence="3" id="KW-1185">Reference proteome</keyword>
<proteinExistence type="predicted"/>
<dbReference type="Proteomes" id="UP000009027">
    <property type="component" value="Unassembled WGS sequence"/>
</dbReference>
<keyword evidence="1" id="KW-0472">Membrane</keyword>
<evidence type="ECO:0000313" key="2">
    <source>
        <dbReference type="EMBL" id="CCD20221.1"/>
    </source>
</evidence>
<keyword evidence="1" id="KW-0812">Transmembrane</keyword>
<evidence type="ECO:0000313" key="3">
    <source>
        <dbReference type="Proteomes" id="UP000009027"/>
    </source>
</evidence>
<dbReference type="VEuPathDB" id="TriTrypDB:TvY486_0029940"/>
<sequence>MRIVDGGRCSVLPVLPSPHCARHLHERVQRRSHPPEPRPTWPQLILDAVPDTARHDAFHQLAQRARESERPKGRHAVRCLFRFSSGTMMPCRYLAGTCPVRKLQLNSRSTRFIDTLPSCFGSSQRVSSSPGAVLEYSSCSTTPNSASLMGRNVLRLVLGIFIAGACGAFVGLAMRLLANVCACWRLLSGWPSTASTGDVSGRGAYIDFARFQLAEPVADSFDTFAFHRPSAVSASTFLRQRISASRFRSFLHSWTISYSSGVQNAGATSLPLGIALFAAIQMPLVTASFSASALLADLFIPRNIYSALSFLNSFHLALFRVCISRACLEGAIVPVPAPTNVSSVIQ</sequence>
<feature type="transmembrane region" description="Helical" evidence="1">
    <location>
        <begin position="156"/>
        <end position="178"/>
    </location>
</feature>
<reference evidence="2 3" key="1">
    <citation type="journal article" date="2012" name="Proc. Natl. Acad. Sci. U.S.A.">
        <title>Antigenic diversity is generated by distinct evolutionary mechanisms in African trypanosome species.</title>
        <authorList>
            <person name="Jackson A.P."/>
            <person name="Berry A."/>
            <person name="Aslett M."/>
            <person name="Allison H.C."/>
            <person name="Burton P."/>
            <person name="Vavrova-Anderson J."/>
            <person name="Brown R."/>
            <person name="Browne H."/>
            <person name="Corton N."/>
            <person name="Hauser H."/>
            <person name="Gamble J."/>
            <person name="Gilderthorp R."/>
            <person name="Marcello L."/>
            <person name="McQuillan J."/>
            <person name="Otto T.D."/>
            <person name="Quail M.A."/>
            <person name="Sanders M.J."/>
            <person name="van Tonder A."/>
            <person name="Ginger M.L."/>
            <person name="Field M.C."/>
            <person name="Barry J.D."/>
            <person name="Hertz-Fowler C."/>
            <person name="Berriman M."/>
        </authorList>
    </citation>
    <scope>NUCLEOTIDE SEQUENCE</scope>
    <source>
        <strain evidence="2 3">Y486</strain>
    </source>
</reference>
<dbReference type="AlphaFoldDB" id="F9WRN7"/>